<accession>A0ABV0BP54</accession>
<keyword evidence="3" id="KW-1185">Reference proteome</keyword>
<evidence type="ECO:0000313" key="2">
    <source>
        <dbReference type="EMBL" id="MEN5375858.1"/>
    </source>
</evidence>
<protein>
    <recommendedName>
        <fullName evidence="4">Plasmid transfer protein</fullName>
    </recommendedName>
</protein>
<keyword evidence="1" id="KW-0732">Signal</keyword>
<evidence type="ECO:0008006" key="4">
    <source>
        <dbReference type="Google" id="ProtNLM"/>
    </source>
</evidence>
<evidence type="ECO:0000256" key="1">
    <source>
        <dbReference type="SAM" id="SignalP"/>
    </source>
</evidence>
<name>A0ABV0BP54_9SPHI</name>
<comment type="caution">
    <text evidence="2">The sequence shown here is derived from an EMBL/GenBank/DDBJ whole genome shotgun (WGS) entry which is preliminary data.</text>
</comment>
<dbReference type="Proteomes" id="UP001409291">
    <property type="component" value="Unassembled WGS sequence"/>
</dbReference>
<sequence>MNRKILYTALLLCGLLTRLQIHAQGYVTIIYDAKHLAIVGENAAVRSAAEITHNSYLNTIKNRLDDINLNVSSVVMVQDMIHSSLTQVDRALRSGLTVRQIGQISTDIIRECNLMVETAKGAPHLLLFAEDVARQMKNRGVNLVSEVSGFVIKEGQNVLMDYEKREALLRKIVLELRVMRALAFSMHRSMYWAKFNGIFRTLNPYRDFINRDKRLVDDIIYKFNLLKE</sequence>
<proteinExistence type="predicted"/>
<evidence type="ECO:0000313" key="3">
    <source>
        <dbReference type="Proteomes" id="UP001409291"/>
    </source>
</evidence>
<feature type="signal peptide" evidence="1">
    <location>
        <begin position="1"/>
        <end position="23"/>
    </location>
</feature>
<reference evidence="2 3" key="1">
    <citation type="submission" date="2024-04" db="EMBL/GenBank/DDBJ databases">
        <title>WGS of bacteria from Torrens River.</title>
        <authorList>
            <person name="Wyrsch E.R."/>
            <person name="Drigo B."/>
        </authorList>
    </citation>
    <scope>NUCLEOTIDE SEQUENCE [LARGE SCALE GENOMIC DNA]</scope>
    <source>
        <strain evidence="2 3">TWI391</strain>
    </source>
</reference>
<gene>
    <name evidence="2" type="ORF">ABE541_01145</name>
</gene>
<dbReference type="RefSeq" id="WP_346580389.1">
    <property type="nucleotide sequence ID" value="NZ_JBDJLH010000006.1"/>
</dbReference>
<feature type="chain" id="PRO_5047300303" description="Plasmid transfer protein" evidence="1">
    <location>
        <begin position="24"/>
        <end position="228"/>
    </location>
</feature>
<organism evidence="2 3">
    <name type="scientific">Sphingobacterium kitahiroshimense</name>
    <dbReference type="NCBI Taxonomy" id="470446"/>
    <lineage>
        <taxon>Bacteria</taxon>
        <taxon>Pseudomonadati</taxon>
        <taxon>Bacteroidota</taxon>
        <taxon>Sphingobacteriia</taxon>
        <taxon>Sphingobacteriales</taxon>
        <taxon>Sphingobacteriaceae</taxon>
        <taxon>Sphingobacterium</taxon>
    </lineage>
</organism>
<dbReference type="EMBL" id="JBDJNQ010000001">
    <property type="protein sequence ID" value="MEN5375858.1"/>
    <property type="molecule type" value="Genomic_DNA"/>
</dbReference>